<evidence type="ECO:0000313" key="3">
    <source>
        <dbReference type="EMBL" id="CAB1433944.1"/>
    </source>
</evidence>
<proteinExistence type="predicted"/>
<organism evidence="3 4">
    <name type="scientific">Pleuronectes platessa</name>
    <name type="common">European plaice</name>
    <dbReference type="NCBI Taxonomy" id="8262"/>
    <lineage>
        <taxon>Eukaryota</taxon>
        <taxon>Metazoa</taxon>
        <taxon>Chordata</taxon>
        <taxon>Craniata</taxon>
        <taxon>Vertebrata</taxon>
        <taxon>Euteleostomi</taxon>
        <taxon>Actinopterygii</taxon>
        <taxon>Neopterygii</taxon>
        <taxon>Teleostei</taxon>
        <taxon>Neoteleostei</taxon>
        <taxon>Acanthomorphata</taxon>
        <taxon>Carangaria</taxon>
        <taxon>Pleuronectiformes</taxon>
        <taxon>Pleuronectoidei</taxon>
        <taxon>Pleuronectidae</taxon>
        <taxon>Pleuronectes</taxon>
    </lineage>
</organism>
<gene>
    <name evidence="3" type="ORF">PLEPLA_LOCUS22036</name>
</gene>
<dbReference type="EMBL" id="CADEAL010001613">
    <property type="protein sequence ID" value="CAB1433944.1"/>
    <property type="molecule type" value="Genomic_DNA"/>
</dbReference>
<feature type="region of interest" description="Disordered" evidence="1">
    <location>
        <begin position="60"/>
        <end position="106"/>
    </location>
</feature>
<protein>
    <submittedName>
        <fullName evidence="3">Uncharacterized protein</fullName>
    </submittedName>
</protein>
<feature type="chain" id="PRO_5040382708" evidence="2">
    <location>
        <begin position="38"/>
        <end position="106"/>
    </location>
</feature>
<sequence>MNLGGVTRGSTERPHSDEYRVQLFLLILLFLTDELSGQQSRESSSLSLVVSGNQSLWLSSDQRRRSGLSEPQTDPPVGDRQTDRRTDRRTIKEEPDEAPPALSTSW</sequence>
<keyword evidence="4" id="KW-1185">Reference proteome</keyword>
<evidence type="ECO:0000256" key="1">
    <source>
        <dbReference type="SAM" id="MobiDB-lite"/>
    </source>
</evidence>
<feature type="signal peptide" evidence="2">
    <location>
        <begin position="1"/>
        <end position="37"/>
    </location>
</feature>
<comment type="caution">
    <text evidence="3">The sequence shown here is derived from an EMBL/GenBank/DDBJ whole genome shotgun (WGS) entry which is preliminary data.</text>
</comment>
<accession>A0A9N7UKK9</accession>
<evidence type="ECO:0000256" key="2">
    <source>
        <dbReference type="SAM" id="SignalP"/>
    </source>
</evidence>
<evidence type="ECO:0000313" key="4">
    <source>
        <dbReference type="Proteomes" id="UP001153269"/>
    </source>
</evidence>
<reference evidence="3" key="1">
    <citation type="submission" date="2020-03" db="EMBL/GenBank/DDBJ databases">
        <authorList>
            <person name="Weist P."/>
        </authorList>
    </citation>
    <scope>NUCLEOTIDE SEQUENCE</scope>
</reference>
<feature type="compositionally biased region" description="Basic and acidic residues" evidence="1">
    <location>
        <begin position="80"/>
        <end position="93"/>
    </location>
</feature>
<dbReference type="Proteomes" id="UP001153269">
    <property type="component" value="Unassembled WGS sequence"/>
</dbReference>
<name>A0A9N7UKK9_PLEPL</name>
<keyword evidence="2" id="KW-0732">Signal</keyword>
<dbReference type="AlphaFoldDB" id="A0A9N7UKK9"/>